<dbReference type="AlphaFoldDB" id="I2BH64"/>
<evidence type="ECO:0000313" key="7">
    <source>
        <dbReference type="EMBL" id="AFJ52960.1"/>
    </source>
</evidence>
<evidence type="ECO:0000256" key="3">
    <source>
        <dbReference type="ARBA" id="ARBA00022679"/>
    </source>
</evidence>
<dbReference type="GO" id="GO:0047213">
    <property type="term" value="F:anthocyanidin 3-O-glucosyltransferase activity"/>
    <property type="evidence" value="ECO:0007669"/>
    <property type="project" value="UniProtKB-EC"/>
</dbReference>
<dbReference type="InterPro" id="IPR002213">
    <property type="entry name" value="UDP_glucos_trans"/>
</dbReference>
<dbReference type="PROSITE" id="PS00375">
    <property type="entry name" value="UDPGT"/>
    <property type="match status" value="1"/>
</dbReference>
<dbReference type="FunFam" id="3.40.50.2000:FF:000019">
    <property type="entry name" value="Glycosyltransferase"/>
    <property type="match status" value="1"/>
</dbReference>
<evidence type="ECO:0000256" key="1">
    <source>
        <dbReference type="ARBA" id="ARBA00004935"/>
    </source>
</evidence>
<evidence type="ECO:0000256" key="4">
    <source>
        <dbReference type="ARBA" id="ARBA00047606"/>
    </source>
</evidence>
<evidence type="ECO:0000256" key="5">
    <source>
        <dbReference type="RuleBase" id="RU003718"/>
    </source>
</evidence>
<dbReference type="InterPro" id="IPR035595">
    <property type="entry name" value="UDP_glycos_trans_CS"/>
</dbReference>
<dbReference type="GO" id="GO:0080043">
    <property type="term" value="F:quercetin 3-O-glucosyltransferase activity"/>
    <property type="evidence" value="ECO:0007669"/>
    <property type="project" value="TreeGrafter"/>
</dbReference>
<keyword evidence="5" id="KW-0328">Glycosyltransferase</keyword>
<dbReference type="GO" id="GO:0009718">
    <property type="term" value="P:anthocyanin-containing compound biosynthetic process"/>
    <property type="evidence" value="ECO:0007669"/>
    <property type="project" value="UniProtKB-UniPathway"/>
</dbReference>
<dbReference type="Gene3D" id="3.40.50.2000">
    <property type="entry name" value="Glycogen Phosphorylase B"/>
    <property type="match status" value="2"/>
</dbReference>
<dbReference type="CDD" id="cd03784">
    <property type="entry name" value="GT1_Gtf-like"/>
    <property type="match status" value="1"/>
</dbReference>
<comment type="similarity">
    <text evidence="2 5">Belongs to the UDP-glycosyltransferase family.</text>
</comment>
<proteinExistence type="inferred from homology"/>
<dbReference type="PANTHER" id="PTHR11926">
    <property type="entry name" value="GLUCOSYL/GLUCURONOSYL TRANSFERASES"/>
    <property type="match status" value="1"/>
</dbReference>
<dbReference type="EC" id="2.4.1.-" evidence="6"/>
<accession>I2BH64</accession>
<dbReference type="PANTHER" id="PTHR11926:SF1560">
    <property type="entry name" value="UDP-GLYCOSYLTRANSFERASE 74E1-RELATED"/>
    <property type="match status" value="1"/>
</dbReference>
<dbReference type="UniPathway" id="UPA00009"/>
<evidence type="ECO:0000256" key="6">
    <source>
        <dbReference type="RuleBase" id="RU362057"/>
    </source>
</evidence>
<gene>
    <name evidence="7" type="primary">UGT74V1</name>
</gene>
<dbReference type="GO" id="GO:0080044">
    <property type="term" value="F:quercetin 7-O-glucosyltransferase activity"/>
    <property type="evidence" value="ECO:0007669"/>
    <property type="project" value="TreeGrafter"/>
</dbReference>
<dbReference type="SUPFAM" id="SSF53756">
    <property type="entry name" value="UDP-Glycosyltransferase/glycogen phosphorylase"/>
    <property type="match status" value="1"/>
</dbReference>
<evidence type="ECO:0000256" key="2">
    <source>
        <dbReference type="ARBA" id="ARBA00009995"/>
    </source>
</evidence>
<sequence>MTIITVVKQQQQQQEHKNINNNPHVMVLPFPFQGHINPALQFSKLLISKGLNVTLIISLSDHTNKTELTQGQLGSVTLRFLRSQDINLTDEEQDRLGEFVLLEKFKRTVKKKLPEVVSEMRESGSPVACLIYDSVVPWALGIAKEMNILGAPFFTMPCAVDTIFYNYHQGEIKLRRPMDDNDKKAKIRVEGIEEVELEIQDLPSYLHDDVDVNTPQSLTLLSDQFSNVADADWVFCNTFTSLEEKIVEWMGSKLKFKTVGPTIPSMYLGKQQQQPHHDDTLEDHHEYGLSLFQPQSPTRLVNWLNSQTPQSVIYVSFGSVATLSDKQTAEVAAALENIHRPFLWIVRKSEQEKLPPGFFTSDKSGLVVSWCSQLEVLAHKSTGCFVTHCGWNSTIEALSLGVPMVGVPQFADQPTNAKFVEDVWKVGVKVKKSELGIVRKEEIEKKIFEVMEGEKANGIRMNAEKWKSLAQAAVANGGSSDNNIQEFVAQLTNCQLLQSF</sequence>
<dbReference type="EMBL" id="JN088333">
    <property type="protein sequence ID" value="AFJ52960.1"/>
    <property type="molecule type" value="Genomic_DNA"/>
</dbReference>
<organism evidence="7">
    <name type="scientific">Linum usitatissimum</name>
    <name type="common">Flax</name>
    <name type="synonym">Linum humile</name>
    <dbReference type="NCBI Taxonomy" id="4006"/>
    <lineage>
        <taxon>Eukaryota</taxon>
        <taxon>Viridiplantae</taxon>
        <taxon>Streptophyta</taxon>
        <taxon>Embryophyta</taxon>
        <taxon>Tracheophyta</taxon>
        <taxon>Spermatophyta</taxon>
        <taxon>Magnoliopsida</taxon>
        <taxon>eudicotyledons</taxon>
        <taxon>Gunneridae</taxon>
        <taxon>Pentapetalae</taxon>
        <taxon>rosids</taxon>
        <taxon>fabids</taxon>
        <taxon>Malpighiales</taxon>
        <taxon>Linaceae</taxon>
        <taxon>Linum</taxon>
    </lineage>
</organism>
<keyword evidence="3 5" id="KW-0808">Transferase</keyword>
<comment type="pathway">
    <text evidence="1">Pigment biosynthesis; anthocyanin biosynthesis.</text>
</comment>
<dbReference type="Pfam" id="PF00201">
    <property type="entry name" value="UDPGT"/>
    <property type="match status" value="1"/>
</dbReference>
<reference evidence="7" key="1">
    <citation type="journal article" date="2012" name="BMC Genomics">
        <title>Phylogenomic analysis of UDP glycosyltransferase 1 multigene family in Linum usitatissimum identified genes with varied expression patterns.</title>
        <authorList>
            <person name="Barvkar V.T."/>
            <person name="Pardeshi V.C."/>
            <person name="Kale S.M."/>
            <person name="Kadoo N.Y."/>
            <person name="Gupta V.S."/>
        </authorList>
    </citation>
    <scope>NUCLEOTIDE SEQUENCE</scope>
</reference>
<name>I2BH64_LINUS</name>
<protein>
    <recommendedName>
        <fullName evidence="6">Glycosyltransferase</fullName>
        <ecNumber evidence="6">2.4.1.-</ecNumber>
    </recommendedName>
</protein>
<comment type="catalytic activity">
    <reaction evidence="4">
        <text>an anthocyanidin + UDP-alpha-D-glucose + H(+) = an anthocyanidin 3-O-beta-D-glucoside + UDP</text>
        <dbReference type="Rhea" id="RHEA:20093"/>
        <dbReference type="ChEBI" id="CHEBI:15378"/>
        <dbReference type="ChEBI" id="CHEBI:16307"/>
        <dbReference type="ChEBI" id="CHEBI:58223"/>
        <dbReference type="ChEBI" id="CHEBI:58885"/>
        <dbReference type="ChEBI" id="CHEBI:143576"/>
        <dbReference type="EC" id="2.4.1.115"/>
    </reaction>
</comment>